<dbReference type="Proteomes" id="UP000520513">
    <property type="component" value="Unassembled WGS sequence"/>
</dbReference>
<evidence type="ECO:0000256" key="1">
    <source>
        <dbReference type="SAM" id="Coils"/>
    </source>
</evidence>
<keyword evidence="1" id="KW-0175">Coiled coil</keyword>
<feature type="domain" description="Dermonecrotic toxin N-terminal" evidence="3">
    <location>
        <begin position="386"/>
        <end position="630"/>
    </location>
</feature>
<dbReference type="InterPro" id="IPR046673">
    <property type="entry name" value="ToxA_N"/>
</dbReference>
<feature type="coiled-coil region" evidence="1">
    <location>
        <begin position="951"/>
        <end position="1019"/>
    </location>
</feature>
<evidence type="ECO:0000256" key="2">
    <source>
        <dbReference type="SAM" id="MobiDB-lite"/>
    </source>
</evidence>
<organism evidence="4 5">
    <name type="scientific">Pseudomonas cremoris</name>
    <dbReference type="NCBI Taxonomy" id="2724178"/>
    <lineage>
        <taxon>Bacteria</taxon>
        <taxon>Pseudomonadati</taxon>
        <taxon>Pseudomonadota</taxon>
        <taxon>Gammaproteobacteria</taxon>
        <taxon>Pseudomonadales</taxon>
        <taxon>Pseudomonadaceae</taxon>
        <taxon>Pseudomonas</taxon>
    </lineage>
</organism>
<reference evidence="4 5" key="1">
    <citation type="submission" date="2020-04" db="EMBL/GenBank/DDBJ databases">
        <title>Pseudomonas crami sp. nov., a novel proteolytic bacterial species isolated from cream.</title>
        <authorList>
            <person name="Hofmann K."/>
            <person name="Woller A."/>
            <person name="Huptas C."/>
            <person name="Wenning M."/>
            <person name="Scherer S."/>
            <person name="Doll E.V."/>
        </authorList>
    </citation>
    <scope>NUCLEOTIDE SEQUENCE [LARGE SCALE GENOMIC DNA]</scope>
    <source>
        <strain evidence="4 5">WS 5106</strain>
    </source>
</reference>
<gene>
    <name evidence="4" type="ORF">HF257_16995</name>
</gene>
<name>A0A7X1DZ98_9PSED</name>
<feature type="region of interest" description="Disordered" evidence="2">
    <location>
        <begin position="787"/>
        <end position="813"/>
    </location>
</feature>
<comment type="caution">
    <text evidence="4">The sequence shown here is derived from an EMBL/GenBank/DDBJ whole genome shotgun (WGS) entry which is preliminary data.</text>
</comment>
<proteinExistence type="predicted"/>
<accession>A0A7X1DZ98</accession>
<dbReference type="EMBL" id="JAAXCY010000006">
    <property type="protein sequence ID" value="MBC2407708.1"/>
    <property type="molecule type" value="Genomic_DNA"/>
</dbReference>
<evidence type="ECO:0000313" key="4">
    <source>
        <dbReference type="EMBL" id="MBC2407708.1"/>
    </source>
</evidence>
<protein>
    <recommendedName>
        <fullName evidence="3">Dermonecrotic toxin N-terminal domain-containing protein</fullName>
    </recommendedName>
</protein>
<sequence>MPPIATTAAPRSTTRARLTSSMINQLSIGPAFREVAAHLLRLQLKERYPTLDIDPDIVMVGTPSWEIIDGDVVAQPPRYQALTDILARQAVLAVPALFIEGIHFLTRLPIAEPAVHLPVRIADMSLIINVLAPVMIRGYQQQQLAFWDQTLGDSGPHWHELAVVLRNLWSVGKARDWTDEDCLMARQVTQTPDLAERALNDRFETHAYVLDVDQVDDAGKATHLDEHLVSVVIGKQEGRDVILAHSMLLGFRKYATLDALGEDLPLLLDTAITHKNIEWRLLEPDGDFFDYLACALVTMQIEAIGAINFSDLRGEGASQLSLAGPPGAAPLGKHPAQDMAWLQQALPDWLVNASISDMNIYSRHMKNLSALQNFYQGKTYNDGLAPIEQYAANRLMDEILKDHPDATNLSLETLQMRVQSPVVWGLFPVPGQFDISVYSATQLALQNLISVPLGIKSLRQKAPYALPEWLTVDYLEKLVTRIDIGSTYPQLIKSTLLDEPKETDRRRMLYSNHLAIQLPLLALQDKIRGQNGLDELGYRFVSAAMQHEAVDRQVDGVAIVVRPLAFVPSLRLEQTPDIVANMFVIGPQDPTAGPCLLYRPLLAPPLSQYPSPANLVYAIQQSPSLRESVLAWLPDEARNDYSHYVFPSTIPSPWAVAEVVTNPLKLLSLSGALKLGGNAISGDLFTTLYDANANALIALADRQSVSNSEARWATLKHAGWAIFNGVLPFLGRAVGTAAWIWQIMDQLQALTDAAEHPVQHSPWAALSDLLLNLGMAIALHAAARNAPRSTSEAEPVSELPKSPLPSPRAEPAAVKQLPTVNPTELPLGHPRPLHTSGALHRTPARLGAVLDSFKIDKPDALGAPVSTDGPHQYLYQSGQKYYAPVGSRWFEVQVDENDRAIIVDPARPQRTGPPLMHNKQGNWFVDPRLRLRGGGPKAMIKRSISLSAQRAEQLHQQLSDFEKSKKTLQTQLKAARDAMETGPSTSSHTAAETSRKTYLRTLKNQCRQYESELQLLKQLTVHAYTPDYSRRALGVLKAQTEMTLAGIDESNTKFKPKLSEVLDKITRQANNPQERYINEARQMTELNTEMLKHLDYMETRLVELQQLGEDGANLRRDTQQLLPRFKSTDIRTIQVTMARNLCLPANTTVTEPKAWSTIDEIVDAADLAILGLRDTLHERSEVRLDERIDLLSTLSEQFQVLDERLEDFSTQFSTYALEENIQKLRGELRVFQRDATRNLSQLSSEREGVRSRGTPPPSVPPVQRKIIRTLHGGLLIGIPRLDEGRQETGFVDIISPLTEKVVATYHEKEGVWLRHWETAPVLPVLELFSAASEGQELLNELPAFLERAERHANTAQRTPSGIEYLFHQQALVLEKARSAISRARVRGKPTPIDIGSANTVDSALKTAIKDLYERSEAHMLKLLKESSPTVSAVEWLKRHDAITIKKIKFREPLTKGPTPLFVDEYIILDRQTKDILWYAQFHYSQSWTTADRYLSGRLKTMEEYLAGSDTDSSTVTNELQRIAYLRSDISVKPATELFFEAPKQQRHFWQKRQ</sequence>
<evidence type="ECO:0000259" key="3">
    <source>
        <dbReference type="Pfam" id="PF20178"/>
    </source>
</evidence>
<dbReference type="Pfam" id="PF20178">
    <property type="entry name" value="ToxA_N"/>
    <property type="match status" value="1"/>
</dbReference>
<feature type="region of interest" description="Disordered" evidence="2">
    <location>
        <begin position="1241"/>
        <end position="1261"/>
    </location>
</feature>
<evidence type="ECO:0000313" key="5">
    <source>
        <dbReference type="Proteomes" id="UP000520513"/>
    </source>
</evidence>